<evidence type="ECO:0000256" key="5">
    <source>
        <dbReference type="ARBA" id="ARBA00023002"/>
    </source>
</evidence>
<comment type="function">
    <text evidence="8">Involved in the biosynthesis of the chorismate, which leads to the biosynthesis of aromatic amino acids. Catalyzes the reversible NADPH linked reduction of 3-dehydroshikimate (DHSA) to yield shikimate (SA).</text>
</comment>
<dbReference type="InterPro" id="IPR006151">
    <property type="entry name" value="Shikm_DH/Glu-tRNA_Rdtase"/>
</dbReference>
<dbReference type="GO" id="GO:0004764">
    <property type="term" value="F:shikimate 3-dehydrogenase (NADP+) activity"/>
    <property type="evidence" value="ECO:0007669"/>
    <property type="project" value="UniProtKB-EC"/>
</dbReference>
<dbReference type="Pfam" id="PF08501">
    <property type="entry name" value="Shikimate_dh_N"/>
    <property type="match status" value="1"/>
</dbReference>
<gene>
    <name evidence="8 12" type="primary">aroE</name>
    <name evidence="12" type="ORF">ACFOEN_14795</name>
</gene>
<keyword evidence="13" id="KW-1185">Reference proteome</keyword>
<reference evidence="13" key="1">
    <citation type="journal article" date="2019" name="Int. J. Syst. Evol. Microbiol.">
        <title>The Global Catalogue of Microorganisms (GCM) 10K type strain sequencing project: providing services to taxonomists for standard genome sequencing and annotation.</title>
        <authorList>
            <consortium name="The Broad Institute Genomics Platform"/>
            <consortium name="The Broad Institute Genome Sequencing Center for Infectious Disease"/>
            <person name="Wu L."/>
            <person name="Ma J."/>
        </authorList>
    </citation>
    <scope>NUCLEOTIDE SEQUENCE [LARGE SCALE GENOMIC DNA]</scope>
    <source>
        <strain evidence="13">KCTC 52168</strain>
    </source>
</reference>
<feature type="binding site" evidence="8">
    <location>
        <position position="213"/>
    </location>
    <ligand>
        <name>NADP(+)</name>
        <dbReference type="ChEBI" id="CHEBI:58349"/>
    </ligand>
</feature>
<feature type="binding site" evidence="8">
    <location>
        <position position="66"/>
    </location>
    <ligand>
        <name>shikimate</name>
        <dbReference type="ChEBI" id="CHEBI:36208"/>
    </ligand>
</feature>
<name>A0ABV7H4P7_9BURK</name>
<dbReference type="RefSeq" id="WP_377305239.1">
    <property type="nucleotide sequence ID" value="NZ_CP180191.1"/>
</dbReference>
<evidence type="ECO:0000256" key="7">
    <source>
        <dbReference type="ARBA" id="ARBA00049442"/>
    </source>
</evidence>
<organism evidence="12 13">
    <name type="scientific">Piscinibacterium candidicorallinum</name>
    <dbReference type="NCBI Taxonomy" id="1793872"/>
    <lineage>
        <taxon>Bacteria</taxon>
        <taxon>Pseudomonadati</taxon>
        <taxon>Pseudomonadota</taxon>
        <taxon>Betaproteobacteria</taxon>
        <taxon>Burkholderiales</taxon>
        <taxon>Piscinibacterium</taxon>
    </lineage>
</organism>
<dbReference type="EMBL" id="JBHRTI010000010">
    <property type="protein sequence ID" value="MFC3148893.1"/>
    <property type="molecule type" value="Genomic_DNA"/>
</dbReference>
<evidence type="ECO:0000256" key="3">
    <source>
        <dbReference type="ARBA" id="ARBA00022605"/>
    </source>
</evidence>
<feature type="binding site" evidence="8">
    <location>
        <position position="236"/>
    </location>
    <ligand>
        <name>NADP(+)</name>
        <dbReference type="ChEBI" id="CHEBI:58349"/>
    </ligand>
</feature>
<evidence type="ECO:0000256" key="6">
    <source>
        <dbReference type="ARBA" id="ARBA00023141"/>
    </source>
</evidence>
<dbReference type="SUPFAM" id="SSF53223">
    <property type="entry name" value="Aminoacid dehydrogenase-like, N-terminal domain"/>
    <property type="match status" value="1"/>
</dbReference>
<feature type="domain" description="SDH C-terminal" evidence="11">
    <location>
        <begin position="236"/>
        <end position="266"/>
    </location>
</feature>
<evidence type="ECO:0000259" key="11">
    <source>
        <dbReference type="Pfam" id="PF18317"/>
    </source>
</evidence>
<keyword evidence="3 8" id="KW-0028">Amino-acid biosynthesis</keyword>
<feature type="binding site" evidence="8">
    <location>
        <position position="215"/>
    </location>
    <ligand>
        <name>shikimate</name>
        <dbReference type="ChEBI" id="CHEBI:36208"/>
    </ligand>
</feature>
<dbReference type="SUPFAM" id="SSF51735">
    <property type="entry name" value="NAD(P)-binding Rossmann-fold domains"/>
    <property type="match status" value="1"/>
</dbReference>
<keyword evidence="4 8" id="KW-0521">NADP</keyword>
<dbReference type="InterPro" id="IPR041121">
    <property type="entry name" value="SDH_C"/>
</dbReference>
<feature type="domain" description="Quinate/shikimate 5-dehydrogenase/glutamyl-tRNA reductase" evidence="9">
    <location>
        <begin position="120"/>
        <end position="190"/>
    </location>
</feature>
<dbReference type="InterPro" id="IPR011342">
    <property type="entry name" value="Shikimate_DH"/>
</dbReference>
<dbReference type="Gene3D" id="3.40.50.10860">
    <property type="entry name" value="Leucine Dehydrogenase, chain A, domain 1"/>
    <property type="match status" value="1"/>
</dbReference>
<dbReference type="Pfam" id="PF01488">
    <property type="entry name" value="Shikimate_DH"/>
    <property type="match status" value="1"/>
</dbReference>
<dbReference type="Proteomes" id="UP001595556">
    <property type="component" value="Unassembled WGS sequence"/>
</dbReference>
<dbReference type="InterPro" id="IPR036291">
    <property type="entry name" value="NAD(P)-bd_dom_sf"/>
</dbReference>
<dbReference type="NCBIfam" id="TIGR00507">
    <property type="entry name" value="aroE"/>
    <property type="match status" value="1"/>
</dbReference>
<sequence length="271" mass="27842">MSASAVDRYAVLGNPIAHSKSPAIHSAFAAQTGQRLSYERIEVPLDAFAARVGELIAAGYLGFNVTVPFKEQAFALAQRRTPRAQAAGAVNTLMPTSDGLLGDNTDGAGLVADLQRLGVQLAGARVLLLGAGGASRGVILPLREAGVARIAICNRTADKAQALAIEFGIAVQAAESTDTPYDVVINATSAGLAGALPPLPTGAVAVHTLAYDMLYGAQPTAFMQHCSGLGARVADGLGMLVGQAAESFALWRGVRPDAEPVLAQLRAAMKD</sequence>
<dbReference type="EC" id="1.1.1.25" evidence="2 8"/>
<dbReference type="InterPro" id="IPR046346">
    <property type="entry name" value="Aminoacid_DH-like_N_sf"/>
</dbReference>
<dbReference type="PANTHER" id="PTHR21089:SF1">
    <property type="entry name" value="BIFUNCTIONAL 3-DEHYDROQUINATE DEHYDRATASE_SHIKIMATE DEHYDROGENASE, CHLOROPLASTIC"/>
    <property type="match status" value="1"/>
</dbReference>
<evidence type="ECO:0000256" key="4">
    <source>
        <dbReference type="ARBA" id="ARBA00022857"/>
    </source>
</evidence>
<dbReference type="Gene3D" id="3.40.50.720">
    <property type="entry name" value="NAD(P)-binding Rossmann-like Domain"/>
    <property type="match status" value="1"/>
</dbReference>
<feature type="binding site" evidence="8">
    <location>
        <begin position="130"/>
        <end position="134"/>
    </location>
    <ligand>
        <name>NADP(+)</name>
        <dbReference type="ChEBI" id="CHEBI:58349"/>
    </ligand>
</feature>
<comment type="catalytic activity">
    <reaction evidence="7 8">
        <text>shikimate + NADP(+) = 3-dehydroshikimate + NADPH + H(+)</text>
        <dbReference type="Rhea" id="RHEA:17737"/>
        <dbReference type="ChEBI" id="CHEBI:15378"/>
        <dbReference type="ChEBI" id="CHEBI:16630"/>
        <dbReference type="ChEBI" id="CHEBI:36208"/>
        <dbReference type="ChEBI" id="CHEBI:57783"/>
        <dbReference type="ChEBI" id="CHEBI:58349"/>
        <dbReference type="EC" id="1.1.1.25"/>
    </reaction>
</comment>
<evidence type="ECO:0000313" key="12">
    <source>
        <dbReference type="EMBL" id="MFC3148893.1"/>
    </source>
</evidence>
<protein>
    <recommendedName>
        <fullName evidence="2 8">Shikimate dehydrogenase (NADP(+))</fullName>
        <shortName evidence="8">SDH</shortName>
        <ecNumber evidence="2 8">1.1.1.25</ecNumber>
    </recommendedName>
</protein>
<dbReference type="CDD" id="cd01065">
    <property type="entry name" value="NAD_bind_Shikimate_DH"/>
    <property type="match status" value="1"/>
</dbReference>
<feature type="binding site" evidence="8">
    <location>
        <begin position="19"/>
        <end position="21"/>
    </location>
    <ligand>
        <name>shikimate</name>
        <dbReference type="ChEBI" id="CHEBI:36208"/>
    </ligand>
</feature>
<keyword evidence="6 8" id="KW-0057">Aromatic amino acid biosynthesis</keyword>
<feature type="active site" description="Proton acceptor" evidence="8">
    <location>
        <position position="70"/>
    </location>
</feature>
<comment type="similarity">
    <text evidence="8">Belongs to the shikimate dehydrogenase family.</text>
</comment>
<accession>A0ABV7H4P7</accession>
<dbReference type="PANTHER" id="PTHR21089">
    <property type="entry name" value="SHIKIMATE DEHYDROGENASE"/>
    <property type="match status" value="1"/>
</dbReference>
<comment type="caution">
    <text evidence="12">The sequence shown here is derived from an EMBL/GenBank/DDBJ whole genome shotgun (WGS) entry which is preliminary data.</text>
</comment>
<feature type="binding site" evidence="8">
    <location>
        <position position="243"/>
    </location>
    <ligand>
        <name>shikimate</name>
        <dbReference type="ChEBI" id="CHEBI:36208"/>
    </ligand>
</feature>
<feature type="domain" description="Shikimate dehydrogenase substrate binding N-terminal" evidence="10">
    <location>
        <begin position="11"/>
        <end position="93"/>
    </location>
</feature>
<comment type="subunit">
    <text evidence="8">Homodimer.</text>
</comment>
<proteinExistence type="inferred from homology"/>
<evidence type="ECO:0000313" key="13">
    <source>
        <dbReference type="Proteomes" id="UP001595556"/>
    </source>
</evidence>
<evidence type="ECO:0000256" key="2">
    <source>
        <dbReference type="ARBA" id="ARBA00012962"/>
    </source>
</evidence>
<feature type="binding site" evidence="8">
    <location>
        <position position="91"/>
    </location>
    <ligand>
        <name>shikimate</name>
        <dbReference type="ChEBI" id="CHEBI:36208"/>
    </ligand>
</feature>
<dbReference type="InterPro" id="IPR013708">
    <property type="entry name" value="Shikimate_DH-bd_N"/>
</dbReference>
<dbReference type="Pfam" id="PF18317">
    <property type="entry name" value="SDH_C"/>
    <property type="match status" value="1"/>
</dbReference>
<dbReference type="HAMAP" id="MF_00222">
    <property type="entry name" value="Shikimate_DH_AroE"/>
    <property type="match status" value="1"/>
</dbReference>
<evidence type="ECO:0000259" key="9">
    <source>
        <dbReference type="Pfam" id="PF01488"/>
    </source>
</evidence>
<comment type="pathway">
    <text evidence="1 8">Metabolic intermediate biosynthesis; chorismate biosynthesis; chorismate from D-erythrose 4-phosphate and phosphoenolpyruvate: step 4/7.</text>
</comment>
<evidence type="ECO:0000256" key="1">
    <source>
        <dbReference type="ARBA" id="ARBA00004871"/>
    </source>
</evidence>
<feature type="binding site" evidence="8">
    <location>
        <begin position="154"/>
        <end position="159"/>
    </location>
    <ligand>
        <name>NADP(+)</name>
        <dbReference type="ChEBI" id="CHEBI:58349"/>
    </ligand>
</feature>
<evidence type="ECO:0000256" key="8">
    <source>
        <dbReference type="HAMAP-Rule" id="MF_00222"/>
    </source>
</evidence>
<comment type="caution">
    <text evidence="8">Lacks conserved residue(s) required for the propagation of feature annotation.</text>
</comment>
<evidence type="ECO:0000259" key="10">
    <source>
        <dbReference type="Pfam" id="PF08501"/>
    </source>
</evidence>
<feature type="binding site" evidence="8">
    <location>
        <position position="106"/>
    </location>
    <ligand>
        <name>shikimate</name>
        <dbReference type="ChEBI" id="CHEBI:36208"/>
    </ligand>
</feature>
<keyword evidence="5 8" id="KW-0560">Oxidoreductase</keyword>
<dbReference type="NCBIfam" id="NF001310">
    <property type="entry name" value="PRK00258.1-2"/>
    <property type="match status" value="1"/>
</dbReference>
<dbReference type="InterPro" id="IPR022893">
    <property type="entry name" value="Shikimate_DH_fam"/>
</dbReference>